<dbReference type="EMBL" id="CP036532">
    <property type="protein sequence ID" value="QBK32096.1"/>
    <property type="molecule type" value="Genomic_DNA"/>
</dbReference>
<dbReference type="GeneID" id="90768966"/>
<keyword evidence="5" id="KW-1278">Translocase</keyword>
<keyword evidence="9" id="KW-1185">Reference proteome</keyword>
<dbReference type="GO" id="GO:0005524">
    <property type="term" value="F:ATP binding"/>
    <property type="evidence" value="ECO:0007669"/>
    <property type="project" value="UniProtKB-KW"/>
</dbReference>
<dbReference type="NCBIfam" id="TIGR01189">
    <property type="entry name" value="ccmA"/>
    <property type="match status" value="1"/>
</dbReference>
<dbReference type="InterPro" id="IPR027417">
    <property type="entry name" value="P-loop_NTPase"/>
</dbReference>
<dbReference type="PANTHER" id="PTHR43499">
    <property type="entry name" value="ABC TRANSPORTER I FAMILY MEMBER 1"/>
    <property type="match status" value="1"/>
</dbReference>
<organism evidence="8 9">
    <name type="scientific">Roseitalea porphyridii</name>
    <dbReference type="NCBI Taxonomy" id="1852022"/>
    <lineage>
        <taxon>Bacteria</taxon>
        <taxon>Pseudomonadati</taxon>
        <taxon>Pseudomonadota</taxon>
        <taxon>Alphaproteobacteria</taxon>
        <taxon>Hyphomicrobiales</taxon>
        <taxon>Ahrensiaceae</taxon>
        <taxon>Roseitalea</taxon>
    </lineage>
</organism>
<evidence type="ECO:0000256" key="6">
    <source>
        <dbReference type="ARBA" id="ARBA00023136"/>
    </source>
</evidence>
<feature type="domain" description="ABC transporter" evidence="7">
    <location>
        <begin position="3"/>
        <end position="199"/>
    </location>
</feature>
<dbReference type="KEGG" id="rpod:E0E05_16810"/>
<proteinExistence type="predicted"/>
<dbReference type="OrthoDB" id="9800654at2"/>
<dbReference type="SMART" id="SM00382">
    <property type="entry name" value="AAA"/>
    <property type="match status" value="1"/>
</dbReference>
<keyword evidence="4 8" id="KW-0067">ATP-binding</keyword>
<dbReference type="InterPro" id="IPR003593">
    <property type="entry name" value="AAA+_ATPase"/>
</dbReference>
<dbReference type="GO" id="GO:0017004">
    <property type="term" value="P:cytochrome complex assembly"/>
    <property type="evidence" value="ECO:0007669"/>
    <property type="project" value="UniProtKB-KW"/>
</dbReference>
<dbReference type="InterPro" id="IPR003439">
    <property type="entry name" value="ABC_transporter-like_ATP-bd"/>
</dbReference>
<evidence type="ECO:0000313" key="8">
    <source>
        <dbReference type="EMBL" id="QBK32096.1"/>
    </source>
</evidence>
<sequence>MQLVADGLAARRGSELVFENIGFRLGSGQAMAVTGPNGAGKSTLLRVLAGFLRPHAGHARIEGIGDGPAEIAAHCHFLSPLNAMKPALTVRENLAFWRGFGDTPSLTPEQALEKVGLDHVIDVPFSDLSTGQRRRVAIARLFVTKKPVWLLDEPTSGLDARAETAFAGLIAEHIAEGGIAIAATHLPIDVPGMKRLRFTDGADT</sequence>
<dbReference type="PANTHER" id="PTHR43499:SF1">
    <property type="entry name" value="ABC TRANSPORTER I FAMILY MEMBER 1"/>
    <property type="match status" value="1"/>
</dbReference>
<dbReference type="GO" id="GO:0016887">
    <property type="term" value="F:ATP hydrolysis activity"/>
    <property type="evidence" value="ECO:0007669"/>
    <property type="project" value="InterPro"/>
</dbReference>
<dbReference type="InterPro" id="IPR005895">
    <property type="entry name" value="ABC_transptr_haem_export_CcmA"/>
</dbReference>
<evidence type="ECO:0000256" key="3">
    <source>
        <dbReference type="ARBA" id="ARBA00022748"/>
    </source>
</evidence>
<evidence type="ECO:0000259" key="7">
    <source>
        <dbReference type="PROSITE" id="PS50893"/>
    </source>
</evidence>
<evidence type="ECO:0000256" key="5">
    <source>
        <dbReference type="ARBA" id="ARBA00022967"/>
    </source>
</evidence>
<dbReference type="RefSeq" id="WP_131617740.1">
    <property type="nucleotide sequence ID" value="NZ_CP036532.1"/>
</dbReference>
<dbReference type="SUPFAM" id="SSF52540">
    <property type="entry name" value="P-loop containing nucleoside triphosphate hydrolases"/>
    <property type="match status" value="1"/>
</dbReference>
<keyword evidence="2" id="KW-0547">Nucleotide-binding</keyword>
<protein>
    <submittedName>
        <fullName evidence="8">Heme ABC exporter ATP-binding protein CcmA</fullName>
    </submittedName>
</protein>
<evidence type="ECO:0000256" key="2">
    <source>
        <dbReference type="ARBA" id="ARBA00022741"/>
    </source>
</evidence>
<dbReference type="PROSITE" id="PS50893">
    <property type="entry name" value="ABC_TRANSPORTER_2"/>
    <property type="match status" value="1"/>
</dbReference>
<dbReference type="Gene3D" id="3.40.50.300">
    <property type="entry name" value="P-loop containing nucleotide triphosphate hydrolases"/>
    <property type="match status" value="1"/>
</dbReference>
<name>A0A4P6V6D5_9HYPH</name>
<gene>
    <name evidence="8" type="primary">ccmA</name>
    <name evidence="8" type="ORF">E0E05_16810</name>
</gene>
<reference evidence="8 9" key="1">
    <citation type="journal article" date="2017" name="Int. J. Syst. Evol. Microbiol.">
        <title>Roseitalea porphyridii gen. nov., sp. nov., isolated from a red alga, and reclassification of Hoeflea suaedae Chung et al. 2013 as Pseudohoeflea suaedae gen. nov., comb. nov.</title>
        <authorList>
            <person name="Hyeon J.W."/>
            <person name="Jeong S.E."/>
            <person name="Baek K."/>
            <person name="Jeon C.O."/>
        </authorList>
    </citation>
    <scope>NUCLEOTIDE SEQUENCE [LARGE SCALE GENOMIC DNA]</scope>
    <source>
        <strain evidence="8 9">MA7-20</strain>
    </source>
</reference>
<evidence type="ECO:0000256" key="4">
    <source>
        <dbReference type="ARBA" id="ARBA00022840"/>
    </source>
</evidence>
<evidence type="ECO:0000256" key="1">
    <source>
        <dbReference type="ARBA" id="ARBA00022448"/>
    </source>
</evidence>
<dbReference type="Proteomes" id="UP000293719">
    <property type="component" value="Chromosome"/>
</dbReference>
<keyword evidence="1" id="KW-0813">Transport</keyword>
<keyword evidence="3" id="KW-0201">Cytochrome c-type biogenesis</keyword>
<dbReference type="AlphaFoldDB" id="A0A4P6V6D5"/>
<keyword evidence="6" id="KW-0472">Membrane</keyword>
<dbReference type="GO" id="GO:0022857">
    <property type="term" value="F:transmembrane transporter activity"/>
    <property type="evidence" value="ECO:0007669"/>
    <property type="project" value="InterPro"/>
</dbReference>
<evidence type="ECO:0000313" key="9">
    <source>
        <dbReference type="Proteomes" id="UP000293719"/>
    </source>
</evidence>
<dbReference type="Pfam" id="PF00005">
    <property type="entry name" value="ABC_tran"/>
    <property type="match status" value="1"/>
</dbReference>
<accession>A0A4P6V6D5</accession>